<sequence>MATTRHFTRHINAGETIAEAIRDCIDYGKNPEKTRDGKLISAYECDPATVDAEFLLSKSKYKAITGRVQKWDEDILCYQIRQSFLPGEVTPEEANRIGYELGMSWTKGNHAFIVTTHIDKAHVHNHIYYNSTSLDCARKFRNFWNSSFAIRRVSDRICLEHGLSIVKNPKPRSKGKFKNYGEWLGDNKPPTFQERLRAQIDAALLQKPADFAAFLSLMKAAGYEVKHGRGGSLSFRCPGQERFTRCRASTLGEGYGPEDIRAVIEDRAPLPSSRAAEPVKPGRRLNLIIDIQNRLQGKGPAYERWAKVFNLKQMAAALAYLQDNSLTEYEQLEKKAGEATERFHILAGKIKSVEAALAANAELKGATVNYAKTRPVFEAYKASRYSKKFLVEHEADIEIYRAARAKMSAILDGAKLPKMEKQKEEGRRLAAEKKELYAEYREARKDMREVTTAKANIDYLLGLTGQEKNKEQER</sequence>
<keyword evidence="1" id="KW-0175">Coiled coil</keyword>
<gene>
    <name evidence="3" type="ORF">DXC40_03320</name>
</gene>
<evidence type="ECO:0000259" key="2">
    <source>
        <dbReference type="Pfam" id="PF03432"/>
    </source>
</evidence>
<dbReference type="RefSeq" id="WP_065534185.1">
    <property type="nucleotide sequence ID" value="NZ_QVME01000001.1"/>
</dbReference>
<dbReference type="AlphaFoldDB" id="A0A3E3ISQ9"/>
<dbReference type="Proteomes" id="UP000260828">
    <property type="component" value="Unassembled WGS sequence"/>
</dbReference>
<dbReference type="Pfam" id="PF03432">
    <property type="entry name" value="Relaxase"/>
    <property type="match status" value="1"/>
</dbReference>
<feature type="domain" description="MobA/VirD2-like nuclease" evidence="2">
    <location>
        <begin position="27"/>
        <end position="163"/>
    </location>
</feature>
<feature type="coiled-coil region" evidence="1">
    <location>
        <begin position="419"/>
        <end position="453"/>
    </location>
</feature>
<accession>A0A3E3ISQ9</accession>
<dbReference type="InterPro" id="IPR005094">
    <property type="entry name" value="Endonuclease_MobA/VirD2"/>
</dbReference>
<reference evidence="3 4" key="1">
    <citation type="submission" date="2018-08" db="EMBL/GenBank/DDBJ databases">
        <title>A genome reference for cultivated species of the human gut microbiota.</title>
        <authorList>
            <person name="Zou Y."/>
            <person name="Xue W."/>
            <person name="Luo G."/>
        </authorList>
    </citation>
    <scope>NUCLEOTIDE SEQUENCE [LARGE SCALE GENOMIC DNA]</scope>
    <source>
        <strain evidence="3 4">TF05-12AC</strain>
    </source>
</reference>
<protein>
    <recommendedName>
        <fullName evidence="2">MobA/VirD2-like nuclease domain-containing protein</fullName>
    </recommendedName>
</protein>
<comment type="caution">
    <text evidence="3">The sequence shown here is derived from an EMBL/GenBank/DDBJ whole genome shotgun (WGS) entry which is preliminary data.</text>
</comment>
<dbReference type="EMBL" id="QVME01000001">
    <property type="protein sequence ID" value="RGE70097.1"/>
    <property type="molecule type" value="Genomic_DNA"/>
</dbReference>
<evidence type="ECO:0000256" key="1">
    <source>
        <dbReference type="SAM" id="Coils"/>
    </source>
</evidence>
<organism evidence="3 4">
    <name type="scientific">Anaerotruncus colihominis</name>
    <dbReference type="NCBI Taxonomy" id="169435"/>
    <lineage>
        <taxon>Bacteria</taxon>
        <taxon>Bacillati</taxon>
        <taxon>Bacillota</taxon>
        <taxon>Clostridia</taxon>
        <taxon>Eubacteriales</taxon>
        <taxon>Oscillospiraceae</taxon>
        <taxon>Anaerotruncus</taxon>
    </lineage>
</organism>
<name>A0A3E3ISQ9_9FIRM</name>
<proteinExistence type="predicted"/>
<evidence type="ECO:0000313" key="4">
    <source>
        <dbReference type="Proteomes" id="UP000260828"/>
    </source>
</evidence>
<evidence type="ECO:0000313" key="3">
    <source>
        <dbReference type="EMBL" id="RGE70097.1"/>
    </source>
</evidence>